<dbReference type="GO" id="GO:0005737">
    <property type="term" value="C:cytoplasm"/>
    <property type="evidence" value="ECO:0007669"/>
    <property type="project" value="UniProtKB-SubCell"/>
</dbReference>
<dbReference type="InterPro" id="IPR001353">
    <property type="entry name" value="Proteasome_sua/b"/>
</dbReference>
<evidence type="ECO:0000256" key="10">
    <source>
        <dbReference type="PIRSR" id="PIRSR600243-1"/>
    </source>
</evidence>
<evidence type="ECO:0000256" key="5">
    <source>
        <dbReference type="ARBA" id="ARBA00022801"/>
    </source>
</evidence>
<evidence type="ECO:0000256" key="2">
    <source>
        <dbReference type="ARBA" id="ARBA00022490"/>
    </source>
</evidence>
<evidence type="ECO:0000256" key="9">
    <source>
        <dbReference type="HAMAP-Rule" id="MF_02113"/>
    </source>
</evidence>
<dbReference type="PROSITE" id="PS51476">
    <property type="entry name" value="PROTEASOME_BETA_2"/>
    <property type="match status" value="1"/>
</dbReference>
<keyword evidence="6 9" id="KW-0068">Autocatalytic cleavage</keyword>
<proteinExistence type="inferred from homology"/>
<dbReference type="SUPFAM" id="SSF56235">
    <property type="entry name" value="N-terminal nucleophile aminohydrolases (Ntn hydrolases)"/>
    <property type="match status" value="1"/>
</dbReference>
<dbReference type="Gene3D" id="3.60.20.10">
    <property type="entry name" value="Glutamine Phosphoribosylpyrophosphate, subunit 1, domain 1"/>
    <property type="match status" value="1"/>
</dbReference>
<dbReference type="GO" id="GO:0004298">
    <property type="term" value="F:threonine-type endopeptidase activity"/>
    <property type="evidence" value="ECO:0007669"/>
    <property type="project" value="UniProtKB-UniRule"/>
</dbReference>
<dbReference type="Proteomes" id="UP000288215">
    <property type="component" value="Unassembled WGS sequence"/>
</dbReference>
<protein>
    <recommendedName>
        <fullName evidence="9">Proteasome subunit beta</fullName>
        <ecNumber evidence="9">3.4.25.1</ecNumber>
    </recommendedName>
    <alternativeName>
        <fullName evidence="9">20S proteasome beta subunit</fullName>
    </alternativeName>
    <alternativeName>
        <fullName evidence="9">Proteasome core protein PsmB</fullName>
    </alternativeName>
</protein>
<evidence type="ECO:0000256" key="3">
    <source>
        <dbReference type="ARBA" id="ARBA00022670"/>
    </source>
</evidence>
<comment type="subcellular location">
    <subcellularLocation>
        <location evidence="9">Cytoplasm</location>
    </subcellularLocation>
</comment>
<feature type="propeptide" id="PRO_5019596293" description="Removed in mature form; by autocatalysis" evidence="9">
    <location>
        <begin position="1"/>
        <end position="19"/>
    </location>
</feature>
<dbReference type="GO" id="GO:0019774">
    <property type="term" value="C:proteasome core complex, beta-subunit complex"/>
    <property type="evidence" value="ECO:0007669"/>
    <property type="project" value="UniProtKB-UniRule"/>
</dbReference>
<keyword evidence="2 9" id="KW-0963">Cytoplasm</keyword>
<keyword evidence="5 9" id="KW-0378">Hydrolase</keyword>
<dbReference type="InterPro" id="IPR029055">
    <property type="entry name" value="Ntn_hydrolases_N"/>
</dbReference>
<dbReference type="InterPro" id="IPR016050">
    <property type="entry name" value="Proteasome_bsu_CS"/>
</dbReference>
<dbReference type="InterPro" id="IPR019983">
    <property type="entry name" value="Pept_T1A_Psome_bsu_arc"/>
</dbReference>
<name>A0A444L6D1_METS7</name>
<dbReference type="EC" id="3.4.25.1" evidence="9"/>
<comment type="similarity">
    <text evidence="9">Belongs to the peptidase T1B family.</text>
</comment>
<keyword evidence="3 9" id="KW-0645">Protease</keyword>
<keyword evidence="7 9" id="KW-0647">Proteasome</keyword>
<accession>A0A444L6D1</accession>
<keyword evidence="8 9" id="KW-0865">Zymogen</keyword>
<evidence type="ECO:0000256" key="8">
    <source>
        <dbReference type="ARBA" id="ARBA00023145"/>
    </source>
</evidence>
<evidence type="ECO:0000313" key="11">
    <source>
        <dbReference type="EMBL" id="RWX73126.1"/>
    </source>
</evidence>
<comment type="function">
    <text evidence="9">Component of the proteasome core, a large protease complex with broad specificity involved in protein degradation.</text>
</comment>
<dbReference type="PANTHER" id="PTHR32194">
    <property type="entry name" value="METALLOPROTEASE TLDD"/>
    <property type="match status" value="1"/>
</dbReference>
<comment type="activity regulation">
    <text evidence="9">The formation of the proteasomal ATPase PAN-20S proteasome complex, via the docking of the C-termini of PAN into the intersubunit pockets in the alpha-rings, triggers opening of the gate for substrate entry. Interconversion between the open-gate and close-gate conformations leads to a dynamic regulation of the 20S proteasome proteolysis activity.</text>
</comment>
<evidence type="ECO:0000313" key="12">
    <source>
        <dbReference type="Proteomes" id="UP000288215"/>
    </source>
</evidence>
<dbReference type="HAMAP" id="MF_02113_A">
    <property type="entry name" value="Proteasome_B_A"/>
    <property type="match status" value="1"/>
</dbReference>
<evidence type="ECO:0000256" key="1">
    <source>
        <dbReference type="ARBA" id="ARBA00001198"/>
    </source>
</evidence>
<dbReference type="InterPro" id="IPR000243">
    <property type="entry name" value="Pept_T1A_subB"/>
</dbReference>
<dbReference type="GO" id="GO:0010498">
    <property type="term" value="P:proteasomal protein catabolic process"/>
    <property type="evidence" value="ECO:0007669"/>
    <property type="project" value="UniProtKB-UniRule"/>
</dbReference>
<comment type="subunit">
    <text evidence="9">The 20S proteasome core is composed of 14 alpha and 14 beta subunits that assemble into four stacked heptameric rings, resulting in a barrel-shaped structure. The two inner rings, each composed of seven catalytic beta subunits, are sandwiched by two outer rings, each composed of seven alpha subunits. The catalytic chamber with the active sites is on the inside of the barrel. Has a gated structure, the ends of the cylinder being occluded by the N-termini of the alpha-subunits. Is capped at one or both ends by the proteasome regulatory ATPase, PAN.</text>
</comment>
<dbReference type="PROSITE" id="PS00854">
    <property type="entry name" value="PROTEASOME_BETA_1"/>
    <property type="match status" value="1"/>
</dbReference>
<gene>
    <name evidence="9" type="primary">psmB</name>
    <name evidence="11" type="ORF">Metus_1100</name>
</gene>
<dbReference type="EMBL" id="RXGA01000003">
    <property type="protein sequence ID" value="RWX73126.1"/>
    <property type="molecule type" value="Genomic_DNA"/>
</dbReference>
<dbReference type="Pfam" id="PF00227">
    <property type="entry name" value="Proteasome"/>
    <property type="match status" value="1"/>
</dbReference>
<reference evidence="11 12" key="1">
    <citation type="submission" date="2018-12" db="EMBL/GenBank/DDBJ databases">
        <title>The complete genome of the methanogenic archaea of the candidate phylum Verstraetearchaeota, obtained from the metagenome of underground thermal water.</title>
        <authorList>
            <person name="Kadnikov V.V."/>
            <person name="Mardanov A.V."/>
            <person name="Beletsky A.V."/>
            <person name="Karnachuk O.V."/>
            <person name="Ravin N.V."/>
        </authorList>
    </citation>
    <scope>NUCLEOTIDE SEQUENCE [LARGE SCALE GENOMIC DNA]</scope>
    <source>
        <strain evidence="11">Ch88</strain>
    </source>
</reference>
<dbReference type="PANTHER" id="PTHR32194:SF0">
    <property type="entry name" value="ATP-DEPENDENT PROTEASE SUBUNIT HSLV"/>
    <property type="match status" value="1"/>
</dbReference>
<evidence type="ECO:0000256" key="7">
    <source>
        <dbReference type="ARBA" id="ARBA00022942"/>
    </source>
</evidence>
<organism evidence="11 12">
    <name type="scientific">Methanosuratincola subterraneus</name>
    <dbReference type="NCBI Taxonomy" id="2593994"/>
    <lineage>
        <taxon>Archaea</taxon>
        <taxon>Thermoproteota</taxon>
        <taxon>Methanosuratincolia</taxon>
        <taxon>Candidatus Methanomethylicales</taxon>
        <taxon>Candidatus Methanomethylicaceae</taxon>
        <taxon>Candidatus Methanosuratincola (ex Vanwonterghem et al. 2016)</taxon>
    </lineage>
</organism>
<keyword evidence="4 9" id="KW-0888">Threonine protease</keyword>
<dbReference type="InterPro" id="IPR023333">
    <property type="entry name" value="Proteasome_suB-type"/>
</dbReference>
<feature type="chain" id="PRO_5023386686" description="Proteasome subunit beta" evidence="9">
    <location>
        <begin position="20"/>
        <end position="216"/>
    </location>
</feature>
<dbReference type="AlphaFoldDB" id="A0A444L6D1"/>
<comment type="caution">
    <text evidence="11">The sequence shown here is derived from an EMBL/GenBank/DDBJ whole genome shotgun (WGS) entry which is preliminary data.</text>
</comment>
<sequence length="216" mass="23675">MLPQELDERKVLYEKLKHGTTTVGVVCTDGVVLATDRRVTSGTYVAHKRGRKLFMLDEMRVATIAGLVADAQMIMDFLKSQISLMKLTNRGPVTTRSIATFASNILFSSRYYPYIVQFIIAGYDEKGPSMYVLDWFGSLTEERFITTGSGSPYAIGVLEANLKKNPSVSDALPVVARAVRSSIERDPGSGEGIDIVTITERGVTELSDTEVAKLLA</sequence>
<feature type="active site" description="Nucleophile" evidence="9 10">
    <location>
        <position position="20"/>
    </location>
</feature>
<dbReference type="PRINTS" id="PR00141">
    <property type="entry name" value="PROTEASOME"/>
</dbReference>
<evidence type="ECO:0000256" key="4">
    <source>
        <dbReference type="ARBA" id="ARBA00022698"/>
    </source>
</evidence>
<evidence type="ECO:0000256" key="6">
    <source>
        <dbReference type="ARBA" id="ARBA00022813"/>
    </source>
</evidence>
<comment type="catalytic activity">
    <reaction evidence="1 9">
        <text>Cleavage of peptide bonds with very broad specificity.</text>
        <dbReference type="EC" id="3.4.25.1"/>
    </reaction>
</comment>